<dbReference type="Proteomes" id="UP000092460">
    <property type="component" value="Unassembled WGS sequence"/>
</dbReference>
<reference evidence="2" key="1">
    <citation type="submission" date="2015-01" db="EMBL/GenBank/DDBJ databases">
        <authorList>
            <person name="Aksoy S."/>
            <person name="Warren W."/>
            <person name="Wilson R.K."/>
        </authorList>
    </citation>
    <scope>NUCLEOTIDE SEQUENCE [LARGE SCALE GENOMIC DNA]</scope>
    <source>
        <strain evidence="2">IAEA</strain>
    </source>
</reference>
<dbReference type="AlphaFoldDB" id="A0A1B0BP08"/>
<evidence type="ECO:0000313" key="2">
    <source>
        <dbReference type="Proteomes" id="UP000092460"/>
    </source>
</evidence>
<organism evidence="1 2">
    <name type="scientific">Glossina palpalis gambiensis</name>
    <dbReference type="NCBI Taxonomy" id="67801"/>
    <lineage>
        <taxon>Eukaryota</taxon>
        <taxon>Metazoa</taxon>
        <taxon>Ecdysozoa</taxon>
        <taxon>Arthropoda</taxon>
        <taxon>Hexapoda</taxon>
        <taxon>Insecta</taxon>
        <taxon>Pterygota</taxon>
        <taxon>Neoptera</taxon>
        <taxon>Endopterygota</taxon>
        <taxon>Diptera</taxon>
        <taxon>Brachycera</taxon>
        <taxon>Muscomorpha</taxon>
        <taxon>Hippoboscoidea</taxon>
        <taxon>Glossinidae</taxon>
        <taxon>Glossina</taxon>
    </lineage>
</organism>
<proteinExistence type="predicted"/>
<dbReference type="EnsemblMetazoa" id="GPPI036030-RA">
    <property type="protein sequence ID" value="GPPI036030-PA"/>
    <property type="gene ID" value="GPPI036030"/>
</dbReference>
<sequence>MQKFFKLIKCEIREKSGHQNIRLRTDLSVVLSTFISDSLYPMDKCLRRQHLIIRVKSSQVKSSQIKLSHSFPIQFGRIQCNEPLDSSQHHKYNYHYHARLSITQTEKYT</sequence>
<reference evidence="1" key="2">
    <citation type="submission" date="2020-05" db="UniProtKB">
        <authorList>
            <consortium name="EnsemblMetazoa"/>
        </authorList>
    </citation>
    <scope>IDENTIFICATION</scope>
    <source>
        <strain evidence="1">IAEA</strain>
    </source>
</reference>
<dbReference type="VEuPathDB" id="VectorBase:GPPI036030"/>
<evidence type="ECO:0000313" key="1">
    <source>
        <dbReference type="EnsemblMetazoa" id="GPPI036030-PA"/>
    </source>
</evidence>
<name>A0A1B0BP08_9MUSC</name>
<accession>A0A1B0BP08</accession>
<keyword evidence="2" id="KW-1185">Reference proteome</keyword>
<dbReference type="EMBL" id="JXJN01017753">
    <property type="status" value="NOT_ANNOTATED_CDS"/>
    <property type="molecule type" value="Genomic_DNA"/>
</dbReference>
<protein>
    <submittedName>
        <fullName evidence="1">Uncharacterized protein</fullName>
    </submittedName>
</protein>